<dbReference type="SUPFAM" id="SSF52833">
    <property type="entry name" value="Thioredoxin-like"/>
    <property type="match status" value="1"/>
</dbReference>
<dbReference type="PROSITE" id="PS51352">
    <property type="entry name" value="THIOREDOXIN_2"/>
    <property type="match status" value="1"/>
</dbReference>
<dbReference type="InterPro" id="IPR017937">
    <property type="entry name" value="Thioredoxin_CS"/>
</dbReference>
<dbReference type="GO" id="GO:0005739">
    <property type="term" value="C:mitochondrion"/>
    <property type="evidence" value="ECO:0007669"/>
    <property type="project" value="TreeGrafter"/>
</dbReference>
<dbReference type="GO" id="GO:0015035">
    <property type="term" value="F:protein-disulfide reductase activity"/>
    <property type="evidence" value="ECO:0007669"/>
    <property type="project" value="InterPro"/>
</dbReference>
<keyword evidence="3" id="KW-0249">Electron transport</keyword>
<dbReference type="Gene3D" id="3.40.30.10">
    <property type="entry name" value="Glutaredoxin"/>
    <property type="match status" value="1"/>
</dbReference>
<gene>
    <name evidence="7" type="primary">RvY_05921-1</name>
    <name evidence="7" type="synonym">RvY_05921.1</name>
    <name evidence="7" type="ORF">RvY_05921</name>
</gene>
<evidence type="ECO:0000313" key="7">
    <source>
        <dbReference type="EMBL" id="GAU94087.1"/>
    </source>
</evidence>
<keyword evidence="2" id="KW-0813">Transport</keyword>
<dbReference type="InterPro" id="IPR013766">
    <property type="entry name" value="Thioredoxin_domain"/>
</dbReference>
<name>A0A1D1V3A9_RAMVA</name>
<dbReference type="PANTHER" id="PTHR43601:SF3">
    <property type="entry name" value="THIOREDOXIN, MITOCHONDRIAL"/>
    <property type="match status" value="1"/>
</dbReference>
<proteinExistence type="inferred from homology"/>
<dbReference type="Proteomes" id="UP000186922">
    <property type="component" value="Unassembled WGS sequence"/>
</dbReference>
<keyword evidence="5" id="KW-0676">Redox-active center</keyword>
<dbReference type="FunFam" id="3.40.30.10:FF:000001">
    <property type="entry name" value="Thioredoxin"/>
    <property type="match status" value="1"/>
</dbReference>
<protein>
    <recommendedName>
        <fullName evidence="6">Thioredoxin domain-containing protein</fullName>
    </recommendedName>
</protein>
<dbReference type="OrthoDB" id="19690at2759"/>
<dbReference type="AlphaFoldDB" id="A0A1D1V3A9"/>
<dbReference type="STRING" id="947166.A0A1D1V3A9"/>
<reference evidence="7 8" key="1">
    <citation type="journal article" date="2016" name="Nat. Commun.">
        <title>Extremotolerant tardigrade genome and improved radiotolerance of human cultured cells by tardigrade-unique protein.</title>
        <authorList>
            <person name="Hashimoto T."/>
            <person name="Horikawa D.D."/>
            <person name="Saito Y."/>
            <person name="Kuwahara H."/>
            <person name="Kozuka-Hata H."/>
            <person name="Shin-I T."/>
            <person name="Minakuchi Y."/>
            <person name="Ohishi K."/>
            <person name="Motoyama A."/>
            <person name="Aizu T."/>
            <person name="Enomoto A."/>
            <person name="Kondo K."/>
            <person name="Tanaka S."/>
            <person name="Hara Y."/>
            <person name="Koshikawa S."/>
            <person name="Sagara H."/>
            <person name="Miura T."/>
            <person name="Yokobori S."/>
            <person name="Miyagawa K."/>
            <person name="Suzuki Y."/>
            <person name="Kubo T."/>
            <person name="Oyama M."/>
            <person name="Kohara Y."/>
            <person name="Fujiyama A."/>
            <person name="Arakawa K."/>
            <person name="Katayama T."/>
            <person name="Toyoda A."/>
            <person name="Kunieda T."/>
        </authorList>
    </citation>
    <scope>NUCLEOTIDE SEQUENCE [LARGE SCALE GENOMIC DNA]</scope>
    <source>
        <strain evidence="7 8">YOKOZUNA-1</strain>
    </source>
</reference>
<evidence type="ECO:0000313" key="8">
    <source>
        <dbReference type="Proteomes" id="UP000186922"/>
    </source>
</evidence>
<evidence type="ECO:0000256" key="5">
    <source>
        <dbReference type="ARBA" id="ARBA00023284"/>
    </source>
</evidence>
<dbReference type="NCBIfam" id="TIGR01068">
    <property type="entry name" value="thioredoxin"/>
    <property type="match status" value="1"/>
</dbReference>
<sequence length="152" mass="16450">MGLLGRAGPSVLRACSGTSIFEASALLRSRPLHVSASLKAKESSPIFNVQDEDDFQTRVLESSVPVIVDFHAKWCGPCKILMPRLETIVSSKKGEVVMAKVDIDALDGLASQYKVRSIPHVLAMKNGKVVDQFTGVLDDDKISAVVDKLLDN</sequence>
<evidence type="ECO:0000256" key="3">
    <source>
        <dbReference type="ARBA" id="ARBA00022982"/>
    </source>
</evidence>
<dbReference type="EMBL" id="BDGG01000002">
    <property type="protein sequence ID" value="GAU94087.1"/>
    <property type="molecule type" value="Genomic_DNA"/>
</dbReference>
<accession>A0A1D1V3A9</accession>
<comment type="caution">
    <text evidence="7">The sequence shown here is derived from an EMBL/GenBank/DDBJ whole genome shotgun (WGS) entry which is preliminary data.</text>
</comment>
<dbReference type="GO" id="GO:0045454">
    <property type="term" value="P:cell redox homeostasis"/>
    <property type="evidence" value="ECO:0007669"/>
    <property type="project" value="TreeGrafter"/>
</dbReference>
<comment type="similarity">
    <text evidence="1">Belongs to the thioredoxin family.</text>
</comment>
<dbReference type="PRINTS" id="PR00421">
    <property type="entry name" value="THIOREDOXIN"/>
</dbReference>
<dbReference type="PANTHER" id="PTHR43601">
    <property type="entry name" value="THIOREDOXIN, MITOCHONDRIAL"/>
    <property type="match status" value="1"/>
</dbReference>
<organism evidence="7 8">
    <name type="scientific">Ramazzottius varieornatus</name>
    <name type="common">Water bear</name>
    <name type="synonym">Tardigrade</name>
    <dbReference type="NCBI Taxonomy" id="947166"/>
    <lineage>
        <taxon>Eukaryota</taxon>
        <taxon>Metazoa</taxon>
        <taxon>Ecdysozoa</taxon>
        <taxon>Tardigrada</taxon>
        <taxon>Eutardigrada</taxon>
        <taxon>Parachela</taxon>
        <taxon>Hypsibioidea</taxon>
        <taxon>Ramazzottiidae</taxon>
        <taxon>Ramazzottius</taxon>
    </lineage>
</organism>
<keyword evidence="4" id="KW-1015">Disulfide bond</keyword>
<dbReference type="CDD" id="cd02947">
    <property type="entry name" value="TRX_family"/>
    <property type="match status" value="1"/>
</dbReference>
<feature type="domain" description="Thioredoxin" evidence="6">
    <location>
        <begin position="38"/>
        <end position="151"/>
    </location>
</feature>
<evidence type="ECO:0000256" key="1">
    <source>
        <dbReference type="ARBA" id="ARBA00008987"/>
    </source>
</evidence>
<evidence type="ECO:0000259" key="6">
    <source>
        <dbReference type="PROSITE" id="PS51352"/>
    </source>
</evidence>
<evidence type="ECO:0000256" key="4">
    <source>
        <dbReference type="ARBA" id="ARBA00023157"/>
    </source>
</evidence>
<dbReference type="InterPro" id="IPR036249">
    <property type="entry name" value="Thioredoxin-like_sf"/>
</dbReference>
<dbReference type="Pfam" id="PF00085">
    <property type="entry name" value="Thioredoxin"/>
    <property type="match status" value="1"/>
</dbReference>
<keyword evidence="8" id="KW-1185">Reference proteome</keyword>
<evidence type="ECO:0000256" key="2">
    <source>
        <dbReference type="ARBA" id="ARBA00022448"/>
    </source>
</evidence>
<dbReference type="PROSITE" id="PS00194">
    <property type="entry name" value="THIOREDOXIN_1"/>
    <property type="match status" value="1"/>
</dbReference>
<dbReference type="InterPro" id="IPR005746">
    <property type="entry name" value="Thioredoxin"/>
</dbReference>